<reference evidence="6 7" key="1">
    <citation type="submission" date="2019-12" db="EMBL/GenBank/DDBJ databases">
        <title>Genomic-based taxomic classification of the family Erythrobacteraceae.</title>
        <authorList>
            <person name="Xu L."/>
        </authorList>
    </citation>
    <scope>NUCLEOTIDE SEQUENCE [LARGE SCALE GENOMIC DNA]</scope>
    <source>
        <strain evidence="6 7">JCM 16677</strain>
    </source>
</reference>
<dbReference type="AlphaFoldDB" id="A0A845AXU0"/>
<evidence type="ECO:0000313" key="7">
    <source>
        <dbReference type="Proteomes" id="UP000446786"/>
    </source>
</evidence>
<dbReference type="InterPro" id="IPR000644">
    <property type="entry name" value="CBS_dom"/>
</dbReference>
<dbReference type="EMBL" id="WTYE01000001">
    <property type="protein sequence ID" value="MXP31327.1"/>
    <property type="molecule type" value="Genomic_DNA"/>
</dbReference>
<organism evidence="6 7">
    <name type="scientific">Parerythrobacter jejuensis</name>
    <dbReference type="NCBI Taxonomy" id="795812"/>
    <lineage>
        <taxon>Bacteria</taxon>
        <taxon>Pseudomonadati</taxon>
        <taxon>Pseudomonadota</taxon>
        <taxon>Alphaproteobacteria</taxon>
        <taxon>Sphingomonadales</taxon>
        <taxon>Erythrobacteraceae</taxon>
        <taxon>Parerythrobacter</taxon>
    </lineage>
</organism>
<dbReference type="InterPro" id="IPR051257">
    <property type="entry name" value="Diverse_CBS-Domain"/>
</dbReference>
<dbReference type="InterPro" id="IPR014710">
    <property type="entry name" value="RmlC-like_jellyroll"/>
</dbReference>
<evidence type="ECO:0000256" key="2">
    <source>
        <dbReference type="PROSITE-ProRule" id="PRU00703"/>
    </source>
</evidence>
<name>A0A845AXU0_9SPHN</name>
<protein>
    <submittedName>
        <fullName evidence="6">CBS domain-containing protein</fullName>
    </submittedName>
</protein>
<dbReference type="PANTHER" id="PTHR43080:SF2">
    <property type="entry name" value="CBS DOMAIN-CONTAINING PROTEIN"/>
    <property type="match status" value="1"/>
</dbReference>
<evidence type="ECO:0000313" key="5">
    <source>
        <dbReference type="EMBL" id="MXP31327.1"/>
    </source>
</evidence>
<dbReference type="InterPro" id="IPR000595">
    <property type="entry name" value="cNMP-bd_dom"/>
</dbReference>
<proteinExistence type="predicted"/>
<dbReference type="Pfam" id="PF03445">
    <property type="entry name" value="DUF294"/>
    <property type="match status" value="1"/>
</dbReference>
<dbReference type="EMBL" id="WTYE01000001">
    <property type="protein sequence ID" value="MXP34087.1"/>
    <property type="molecule type" value="Genomic_DNA"/>
</dbReference>
<dbReference type="PANTHER" id="PTHR43080">
    <property type="entry name" value="CBS DOMAIN-CONTAINING PROTEIN CBSX3, MITOCHONDRIAL"/>
    <property type="match status" value="1"/>
</dbReference>
<comment type="caution">
    <text evidence="6">The sequence shown here is derived from an EMBL/GenBank/DDBJ whole genome shotgun (WGS) entry which is preliminary data.</text>
</comment>
<gene>
    <name evidence="5" type="ORF">GRI94_05750</name>
    <name evidence="6" type="ORF">GRI94_19840</name>
</gene>
<evidence type="ECO:0000259" key="3">
    <source>
        <dbReference type="PROSITE" id="PS50042"/>
    </source>
</evidence>
<dbReference type="InterPro" id="IPR018490">
    <property type="entry name" value="cNMP-bd_dom_sf"/>
</dbReference>
<dbReference type="Pfam" id="PF00027">
    <property type="entry name" value="cNMP_binding"/>
    <property type="match status" value="1"/>
</dbReference>
<feature type="domain" description="Cyclic nucleotide-binding" evidence="3">
    <location>
        <begin position="56"/>
        <end position="154"/>
    </location>
</feature>
<evidence type="ECO:0000259" key="4">
    <source>
        <dbReference type="PROSITE" id="PS51371"/>
    </source>
</evidence>
<dbReference type="InterPro" id="IPR005105">
    <property type="entry name" value="GlnD_Uridyltrans_N"/>
</dbReference>
<dbReference type="SMART" id="SM00100">
    <property type="entry name" value="cNMP"/>
    <property type="match status" value="1"/>
</dbReference>
<dbReference type="Pfam" id="PF00571">
    <property type="entry name" value="CBS"/>
    <property type="match status" value="2"/>
</dbReference>
<dbReference type="SMART" id="SM00116">
    <property type="entry name" value="CBS"/>
    <property type="match status" value="2"/>
</dbReference>
<evidence type="ECO:0000313" key="6">
    <source>
        <dbReference type="EMBL" id="MXP34087.1"/>
    </source>
</evidence>
<dbReference type="CDD" id="cd05401">
    <property type="entry name" value="NT_GlnE_GlnD_like"/>
    <property type="match status" value="1"/>
</dbReference>
<feature type="domain" description="CBS" evidence="4">
    <location>
        <begin position="197"/>
        <end position="254"/>
    </location>
</feature>
<dbReference type="Proteomes" id="UP000446786">
    <property type="component" value="Unassembled WGS sequence"/>
</dbReference>
<sequence>MPRVLGRRRNIANLWTGRGSDTPNQGRTSPRDCAVYIGTMASEIGEIVQFLRLTPPFHTLPDDQVAMLSRRIEVSYARAQDAVTTAGEHNEKLFIVRSGSVELRLAGDDLTARLGAGSCFAYPSLLRGGEVRNTTVAIEDTLLYAIPADDFHRLRTADETFRAFFDDDETSRIRHALEQNRSERARELDVTALDQLVRRGEPVACRPDSSIRDAVRLMHDRNVSTLAICNGGDLVGIFTDKDLRNRVVAAEFALDRPVSEVMTDHPRTLPSHASIAQAMAMMASGAFRHIPLTGQAGELVAILSASDILAFLGSNAIDIGLAIGKAQDPAALVAATSQIPDAFAKMVANGFDARHAMRFTSALGEAAHRRAAELAEKELGPPPVPYALVVFGSLAREEQLVGSDQDNGLVIHDSVDAAGRAYFETLGGRISDLLDAAGFVYCKGGIMAKNAEQRLSLSEWRARYEHWITNPSEDGILRATIFFDMRCVHGPDSLVRDLHRDVVARAAENPIFVSFLARDALRSKIPLGIFRNLVLEKSADGHRVFNAKAQAIMPIIDIARTQALAHGIEAVGTLERLASLAKAGKMASEDAQSLEDAFLFANDLRIAHQSDQIRAGSEPDNAIEPEKLSPLEREYLKDAFAVIRRALDSLRRNFAGGIA</sequence>
<feature type="domain" description="CBS" evidence="4">
    <location>
        <begin position="262"/>
        <end position="319"/>
    </location>
</feature>
<dbReference type="SUPFAM" id="SSF54631">
    <property type="entry name" value="CBS-domain pair"/>
    <property type="match status" value="1"/>
</dbReference>
<dbReference type="CDD" id="cd00038">
    <property type="entry name" value="CAP_ED"/>
    <property type="match status" value="1"/>
</dbReference>
<dbReference type="PROSITE" id="PS51371">
    <property type="entry name" value="CBS"/>
    <property type="match status" value="2"/>
</dbReference>
<dbReference type="PROSITE" id="PS50042">
    <property type="entry name" value="CNMP_BINDING_3"/>
    <property type="match status" value="1"/>
</dbReference>
<dbReference type="Gene3D" id="3.10.580.10">
    <property type="entry name" value="CBS-domain"/>
    <property type="match status" value="1"/>
</dbReference>
<keyword evidence="7" id="KW-1185">Reference proteome</keyword>
<dbReference type="SUPFAM" id="SSF51206">
    <property type="entry name" value="cAMP-binding domain-like"/>
    <property type="match status" value="1"/>
</dbReference>
<dbReference type="Pfam" id="PF10335">
    <property type="entry name" value="DUF294_C"/>
    <property type="match status" value="1"/>
</dbReference>
<keyword evidence="1 2" id="KW-0129">CBS domain</keyword>
<dbReference type="Gene3D" id="2.60.120.10">
    <property type="entry name" value="Jelly Rolls"/>
    <property type="match status" value="1"/>
</dbReference>
<dbReference type="GO" id="GO:0008773">
    <property type="term" value="F:[protein-PII] uridylyltransferase activity"/>
    <property type="evidence" value="ECO:0007669"/>
    <property type="project" value="InterPro"/>
</dbReference>
<accession>A0A845AXU0</accession>
<dbReference type="InterPro" id="IPR046342">
    <property type="entry name" value="CBS_dom_sf"/>
</dbReference>
<evidence type="ECO:0000256" key="1">
    <source>
        <dbReference type="ARBA" id="ARBA00023122"/>
    </source>
</evidence>
<dbReference type="InterPro" id="IPR018821">
    <property type="entry name" value="DUF294_put_nucleoTrafse_sb-bd"/>
</dbReference>